<dbReference type="Proteomes" id="UP001199816">
    <property type="component" value="Unassembled WGS sequence"/>
</dbReference>
<evidence type="ECO:0000313" key="1">
    <source>
        <dbReference type="EMBL" id="MCD2425967.1"/>
    </source>
</evidence>
<evidence type="ECO:0000313" key="2">
    <source>
        <dbReference type="Proteomes" id="UP001199816"/>
    </source>
</evidence>
<accession>A0ABS8PY21</accession>
<dbReference type="RefSeq" id="WP_231008553.1">
    <property type="nucleotide sequence ID" value="NZ_JAJNEC010000007.1"/>
</dbReference>
<name>A0ABS8PY21_9BACT</name>
<sequence length="685" mass="78007">MGKVVRTSANRIPVFPAPPANATGVERPAVADHTYHYSPVKSLVSTGQEPFDKEAAPMFQGYILFCNGYLSDPVKNIGANINAIMDTNPDRDQWYVFKGANADEQNAASNEDVFTPGELDARIPPAQRQDPRQADRILQQQKGGFTRQNMGEALLKRAPSPVFSYGQAEWSWGYWNKKSNQYNGSNTYASYFNAQGNEYFINGSHGLGSDAAHRIDHGIVLGYRWAATSWGILDRKSFDAIRDETLKAFLKSYTPAYRPVTIVGHSQGSACAAGVVLGILNYASRQGWAQIPVNIIFLGSHQPVSLTGTEYQNLLWWKKRYLQVDKSVFAFLKKDPSKNTTSYINGLADLFNETYNKLQHEEGIYEHLKKITGDWDAYKSRAVQFDFTNDRGDPVTRCGDIPGVDSACDPQGDWSLLSFEVYPNRTDLEHTVSDIGSKKRIPVYDAGAVQLGDLFLPSFIANRRIEFNDWEEQVWTDYETLAKDYARSFLRYNRLKQYYHEKYGAVFDPYSGSTAVASLDATVHGLYAEKLEWVTTPLSRLYQRFFAPAADVPREEVQWMIGYHYIVALLEYAALQEADLYAHFSPVPLLTNKKILDDWKYERDTIGITTNIWERILKVGGKRFYRIEKENKQSDKWNRYLYKEIDFEADREAIDSLAEETGKFISTSVGYTEYIRGIIKQYNEQ</sequence>
<dbReference type="InterPro" id="IPR029058">
    <property type="entry name" value="AB_hydrolase_fold"/>
</dbReference>
<gene>
    <name evidence="1" type="ORF">LQ567_24500</name>
</gene>
<dbReference type="EMBL" id="JAJNEC010000007">
    <property type="protein sequence ID" value="MCD2425967.1"/>
    <property type="molecule type" value="Genomic_DNA"/>
</dbReference>
<keyword evidence="2" id="KW-1185">Reference proteome</keyword>
<keyword evidence="1" id="KW-0378">Hydrolase</keyword>
<dbReference type="SUPFAM" id="SSF53474">
    <property type="entry name" value="alpha/beta-Hydrolases"/>
    <property type="match status" value="1"/>
</dbReference>
<organism evidence="1 2">
    <name type="scientific">Niabella pedocola</name>
    <dbReference type="NCBI Taxonomy" id="1752077"/>
    <lineage>
        <taxon>Bacteria</taxon>
        <taxon>Pseudomonadati</taxon>
        <taxon>Bacteroidota</taxon>
        <taxon>Chitinophagia</taxon>
        <taxon>Chitinophagales</taxon>
        <taxon>Chitinophagaceae</taxon>
        <taxon>Niabella</taxon>
    </lineage>
</organism>
<protein>
    <submittedName>
        <fullName evidence="1">Alpha/beta hydrolase</fullName>
    </submittedName>
</protein>
<comment type="caution">
    <text evidence="1">The sequence shown here is derived from an EMBL/GenBank/DDBJ whole genome shotgun (WGS) entry which is preliminary data.</text>
</comment>
<reference evidence="1 2" key="1">
    <citation type="submission" date="2021-11" db="EMBL/GenBank/DDBJ databases">
        <title>Genomic of Niabella pedocola.</title>
        <authorList>
            <person name="Wu T."/>
        </authorList>
    </citation>
    <scope>NUCLEOTIDE SEQUENCE [LARGE SCALE GENOMIC DNA]</scope>
    <source>
        <strain evidence="1 2">JCM 31011</strain>
    </source>
</reference>
<dbReference type="GO" id="GO:0016787">
    <property type="term" value="F:hydrolase activity"/>
    <property type="evidence" value="ECO:0007669"/>
    <property type="project" value="UniProtKB-KW"/>
</dbReference>
<proteinExistence type="predicted"/>